<sequence>MLDTMRAILSEAGSSVDPGPFRALINDAGMKKTELVKLWTDGEDKYNTAAAKLVALEAKVDHLEVQLTLERARAVASTRELLELEGVVRVKDQQLGEAVPARTGRGCRSEEELERYDFLCRCYVNAMECEVL</sequence>
<evidence type="ECO:0000256" key="1">
    <source>
        <dbReference type="SAM" id="Coils"/>
    </source>
</evidence>
<dbReference type="Proteomes" id="UP000078113">
    <property type="component" value="Unassembled WGS sequence"/>
</dbReference>
<dbReference type="AlphaFoldDB" id="A0A8X7T342"/>
<reference evidence="2" key="2">
    <citation type="journal article" date="2019" name="IMA Fungus">
        <title>Genome sequencing and comparison of five Tilletia species to identify candidate genes for the detection of regulated species infecting wheat.</title>
        <authorList>
            <person name="Nguyen H.D.T."/>
            <person name="Sultana T."/>
            <person name="Kesanakurti P."/>
            <person name="Hambleton S."/>
        </authorList>
    </citation>
    <scope>NUCLEOTIDE SEQUENCE</scope>
    <source>
        <strain evidence="2">DAOMC 236422</strain>
    </source>
</reference>
<comment type="caution">
    <text evidence="2">The sequence shown here is derived from an EMBL/GenBank/DDBJ whole genome shotgun (WGS) entry which is preliminary data.</text>
</comment>
<name>A0A8X7T342_9BASI</name>
<evidence type="ECO:0000313" key="3">
    <source>
        <dbReference type="Proteomes" id="UP000078113"/>
    </source>
</evidence>
<gene>
    <name evidence="2" type="ORF">A4X09_0g5660</name>
</gene>
<reference evidence="2" key="1">
    <citation type="submission" date="2016-04" db="EMBL/GenBank/DDBJ databases">
        <authorList>
            <person name="Nguyen H.D."/>
            <person name="Samba Siva P."/>
            <person name="Cullis J."/>
            <person name="Levesque C.A."/>
            <person name="Hambleton S."/>
        </authorList>
    </citation>
    <scope>NUCLEOTIDE SEQUENCE</scope>
    <source>
        <strain evidence="2">DAOMC 236422</strain>
    </source>
</reference>
<evidence type="ECO:0000313" key="2">
    <source>
        <dbReference type="EMBL" id="KAE8266684.1"/>
    </source>
</evidence>
<keyword evidence="3" id="KW-1185">Reference proteome</keyword>
<proteinExistence type="predicted"/>
<organism evidence="2 3">
    <name type="scientific">Tilletia walkeri</name>
    <dbReference type="NCBI Taxonomy" id="117179"/>
    <lineage>
        <taxon>Eukaryota</taxon>
        <taxon>Fungi</taxon>
        <taxon>Dikarya</taxon>
        <taxon>Basidiomycota</taxon>
        <taxon>Ustilaginomycotina</taxon>
        <taxon>Exobasidiomycetes</taxon>
        <taxon>Tilletiales</taxon>
        <taxon>Tilletiaceae</taxon>
        <taxon>Tilletia</taxon>
    </lineage>
</organism>
<protein>
    <submittedName>
        <fullName evidence="2">Uncharacterized protein</fullName>
    </submittedName>
</protein>
<keyword evidence="1" id="KW-0175">Coiled coil</keyword>
<accession>A0A8X7T342</accession>
<feature type="coiled-coil region" evidence="1">
    <location>
        <begin position="46"/>
        <end position="73"/>
    </location>
</feature>
<dbReference type="EMBL" id="LWDG02000306">
    <property type="protein sequence ID" value="KAE8266684.1"/>
    <property type="molecule type" value="Genomic_DNA"/>
</dbReference>